<organism evidence="7 8">
    <name type="scientific">Bacillus spizizenii (strain DSM 15029 / JCM 12233 / NBRC 101239 / NRRL B-23049 / TU-B-10)</name>
    <name type="common">Bacillus subtilis subsp. spizizenii</name>
    <dbReference type="NCBI Taxonomy" id="1052585"/>
    <lineage>
        <taxon>Bacteria</taxon>
        <taxon>Bacillati</taxon>
        <taxon>Bacillota</taxon>
        <taxon>Bacilli</taxon>
        <taxon>Bacillales</taxon>
        <taxon>Bacillaceae</taxon>
        <taxon>Bacillus</taxon>
    </lineage>
</organism>
<dbReference type="STRING" id="1052585.GYO_1412"/>
<keyword evidence="5" id="KW-0472">Membrane</keyword>
<keyword evidence="8" id="KW-1185">Reference proteome</keyword>
<evidence type="ECO:0000256" key="3">
    <source>
        <dbReference type="ARBA" id="ARBA00022692"/>
    </source>
</evidence>
<keyword evidence="4" id="KW-1133">Transmembrane helix</keyword>
<reference evidence="7 8" key="1">
    <citation type="journal article" date="2012" name="J. Bacteriol.">
        <title>Whole-genome sequences of Bacillus subtilis and close relatives.</title>
        <authorList>
            <person name="Earl A.M."/>
            <person name="Eppinger M."/>
            <person name="Fricke W.F."/>
            <person name="Rosovitz M.J."/>
            <person name="Rasko D.A."/>
            <person name="Daugherty S."/>
            <person name="Losick R."/>
            <person name="Kolter R."/>
            <person name="Ravel J."/>
        </authorList>
    </citation>
    <scope>NUCLEOTIDE SEQUENCE [LARGE SCALE GENOMIC DNA]</scope>
    <source>
        <strain evidence="8">DSM 15029 / JCM 12233 / NBRC 101239 / NRRL B-23049 / TU-B-10</strain>
    </source>
</reference>
<dbReference type="HOGENOM" id="CLU_3265934_0_0_9"/>
<comment type="subcellular location">
    <subcellularLocation>
        <location evidence="1">Cell membrane</location>
        <topology evidence="1">Multi-pass membrane protein</topology>
    </subcellularLocation>
</comment>
<evidence type="ECO:0000256" key="5">
    <source>
        <dbReference type="ARBA" id="ARBA00023136"/>
    </source>
</evidence>
<dbReference type="Gene3D" id="3.30.70.120">
    <property type="match status" value="1"/>
</dbReference>
<evidence type="ECO:0000313" key="8">
    <source>
        <dbReference type="Proteomes" id="UP000002651"/>
    </source>
</evidence>
<evidence type="ECO:0000313" key="7">
    <source>
        <dbReference type="EMBL" id="AEP86066.1"/>
    </source>
</evidence>
<evidence type="ECO:0000259" key="6">
    <source>
        <dbReference type="Pfam" id="PF10035"/>
    </source>
</evidence>
<dbReference type="InterPro" id="IPR015867">
    <property type="entry name" value="N-reg_PII/ATP_PRibTrfase_C"/>
</dbReference>
<gene>
    <name evidence="7" type="ordered locus">GYO_1412</name>
</gene>
<proteinExistence type="predicted"/>
<evidence type="ECO:0000256" key="4">
    <source>
        <dbReference type="ARBA" id="ARBA00022989"/>
    </source>
</evidence>
<evidence type="ECO:0000256" key="2">
    <source>
        <dbReference type="ARBA" id="ARBA00022475"/>
    </source>
</evidence>
<evidence type="ECO:0000256" key="1">
    <source>
        <dbReference type="ARBA" id="ARBA00004651"/>
    </source>
</evidence>
<dbReference type="Pfam" id="PF10035">
    <property type="entry name" value="DUF2179"/>
    <property type="match status" value="1"/>
</dbReference>
<sequence length="41" mass="4853">MIIVITRYELYDLEKIVKEVDPKAFTNIVQTTGIFGFFRKD</sequence>
<accession>G4NUY8</accession>
<dbReference type="AlphaFoldDB" id="G4NUY8"/>
<name>G4NUY8_BACS4</name>
<dbReference type="EMBL" id="CP002905">
    <property type="protein sequence ID" value="AEP86066.1"/>
    <property type="molecule type" value="Genomic_DNA"/>
</dbReference>
<dbReference type="Proteomes" id="UP000002651">
    <property type="component" value="Chromosome"/>
</dbReference>
<dbReference type="GO" id="GO:0005886">
    <property type="term" value="C:plasma membrane"/>
    <property type="evidence" value="ECO:0007669"/>
    <property type="project" value="UniProtKB-SubCell"/>
</dbReference>
<keyword evidence="2" id="KW-1003">Cell membrane</keyword>
<dbReference type="InterPro" id="IPR019264">
    <property type="entry name" value="DUF2179"/>
</dbReference>
<protein>
    <submittedName>
        <fullName evidence="7">YitT</fullName>
    </submittedName>
</protein>
<dbReference type="KEGG" id="bst:GYO_1412"/>
<feature type="domain" description="DUF2179" evidence="6">
    <location>
        <begin position="2"/>
        <end position="36"/>
    </location>
</feature>
<keyword evidence="3" id="KW-0812">Transmembrane</keyword>